<gene>
    <name evidence="1" type="ORF">CS063_04770</name>
</gene>
<comment type="caution">
    <text evidence="1">The sequence shown here is derived from an EMBL/GenBank/DDBJ whole genome shotgun (WGS) entry which is preliminary data.</text>
</comment>
<protein>
    <submittedName>
        <fullName evidence="1">EamA family transporter</fullName>
    </submittedName>
</protein>
<sequence length="306" mass="34440">MKKNWIYYVIAFLVVVIWSTTFISTKLLLNTLTPVEIMFNRYMIAYVLLWLMHPKFYKMKSLKEEALFIGAGIFGGTLYFLTENYALQYTLASNVGILVAVAPILTAIFSHFLIREEKFSKQAIMGSILSFLGVTLVVLNGRFVVQMNPLGDFLAIGAAISWSIYSILIKKIPHTYNGIYVTRKTFFYSILTMLPGVIVTGYRWDATLLQSPGIMAHLLFLGILASSICFVLWNRAIWHIGPVTANNFIYFMPFITMICSGLLLKESISFYAILGGILIIGGVYIAEHRVGFKESVKTITTDKGVL</sequence>
<reference evidence="1" key="1">
    <citation type="submission" date="2017-10" db="EMBL/GenBank/DDBJ databases">
        <title>Genome sequence of cellulolytic Lachnospiraceae bacterium XHS1971 isolated from hotspring sediment.</title>
        <authorList>
            <person name="Vasudevan G."/>
            <person name="Joshi A.J."/>
            <person name="Hivarkar S."/>
            <person name="Lanjekar V.B."/>
            <person name="Dhakephalkar P.K."/>
            <person name="Dagar S."/>
        </authorList>
    </citation>
    <scope>NUCLEOTIDE SEQUENCE</scope>
    <source>
        <strain evidence="1">XHS1971</strain>
    </source>
</reference>
<dbReference type="Proteomes" id="UP000224460">
    <property type="component" value="Unassembled WGS sequence"/>
</dbReference>
<evidence type="ECO:0000313" key="1">
    <source>
        <dbReference type="EMBL" id="PHV71871.1"/>
    </source>
</evidence>
<evidence type="ECO:0000313" key="2">
    <source>
        <dbReference type="Proteomes" id="UP000224460"/>
    </source>
</evidence>
<proteinExistence type="predicted"/>
<name>A0AC61DGS5_9FIRM</name>
<organism evidence="1 2">
    <name type="scientific">Sporanaerobium hydrogeniformans</name>
    <dbReference type="NCBI Taxonomy" id="3072179"/>
    <lineage>
        <taxon>Bacteria</taxon>
        <taxon>Bacillati</taxon>
        <taxon>Bacillota</taxon>
        <taxon>Clostridia</taxon>
        <taxon>Lachnospirales</taxon>
        <taxon>Lachnospiraceae</taxon>
        <taxon>Sporanaerobium</taxon>
    </lineage>
</organism>
<keyword evidence="2" id="KW-1185">Reference proteome</keyword>
<accession>A0AC61DGS5</accession>
<dbReference type="EMBL" id="PEDL01000002">
    <property type="protein sequence ID" value="PHV71871.1"/>
    <property type="molecule type" value="Genomic_DNA"/>
</dbReference>